<evidence type="ECO:0000313" key="3">
    <source>
        <dbReference type="Proteomes" id="UP001174694"/>
    </source>
</evidence>
<proteinExistence type="predicted"/>
<accession>A0AA38RM16</accession>
<dbReference type="EMBL" id="JANBVO010000006">
    <property type="protein sequence ID" value="KAJ9151227.1"/>
    <property type="molecule type" value="Genomic_DNA"/>
</dbReference>
<dbReference type="AlphaFoldDB" id="A0AA38RM16"/>
<keyword evidence="3" id="KW-1185">Reference proteome</keyword>
<dbReference type="Proteomes" id="UP001174694">
    <property type="component" value="Unassembled WGS sequence"/>
</dbReference>
<sequence length="150" mass="15809">MQAVPSLVGTGTVVAAAATGLAFGQPDDSRPPLPRPMSKRKLTIDYENAPIPQTLSRPGTSSASNAQLTDDYFSHGSRQPPPLHPLSSNPPNFTRQHWEHSASGIEVPDANSPQTGNESSKVSDTTTVPVSWDTPHLCCSEVLPGPADSS</sequence>
<feature type="region of interest" description="Disordered" evidence="1">
    <location>
        <begin position="21"/>
        <end position="150"/>
    </location>
</feature>
<evidence type="ECO:0000313" key="2">
    <source>
        <dbReference type="EMBL" id="KAJ9151227.1"/>
    </source>
</evidence>
<protein>
    <submittedName>
        <fullName evidence="2">Uncharacterized protein</fullName>
    </submittedName>
</protein>
<name>A0AA38RM16_9PEZI</name>
<reference evidence="2" key="1">
    <citation type="submission" date="2022-07" db="EMBL/GenBank/DDBJ databases">
        <title>Fungi with potential for degradation of polypropylene.</title>
        <authorList>
            <person name="Gostincar C."/>
        </authorList>
    </citation>
    <scope>NUCLEOTIDE SEQUENCE</scope>
    <source>
        <strain evidence="2">EXF-13308</strain>
    </source>
</reference>
<organism evidence="2 3">
    <name type="scientific">Pleurostoma richardsiae</name>
    <dbReference type="NCBI Taxonomy" id="41990"/>
    <lineage>
        <taxon>Eukaryota</taxon>
        <taxon>Fungi</taxon>
        <taxon>Dikarya</taxon>
        <taxon>Ascomycota</taxon>
        <taxon>Pezizomycotina</taxon>
        <taxon>Sordariomycetes</taxon>
        <taxon>Sordariomycetidae</taxon>
        <taxon>Calosphaeriales</taxon>
        <taxon>Pleurostomataceae</taxon>
        <taxon>Pleurostoma</taxon>
    </lineage>
</organism>
<gene>
    <name evidence="2" type="ORF">NKR23_g3096</name>
</gene>
<feature type="compositionally biased region" description="Polar residues" evidence="1">
    <location>
        <begin position="111"/>
        <end position="129"/>
    </location>
</feature>
<feature type="compositionally biased region" description="Polar residues" evidence="1">
    <location>
        <begin position="51"/>
        <end position="68"/>
    </location>
</feature>
<evidence type="ECO:0000256" key="1">
    <source>
        <dbReference type="SAM" id="MobiDB-lite"/>
    </source>
</evidence>
<comment type="caution">
    <text evidence="2">The sequence shown here is derived from an EMBL/GenBank/DDBJ whole genome shotgun (WGS) entry which is preliminary data.</text>
</comment>